<dbReference type="EMBL" id="JAVDQD010000004">
    <property type="protein sequence ID" value="MDR6240144.1"/>
    <property type="molecule type" value="Genomic_DNA"/>
</dbReference>
<dbReference type="GO" id="GO:0017004">
    <property type="term" value="P:cytochrome complex assembly"/>
    <property type="evidence" value="ECO:0007669"/>
    <property type="project" value="UniProtKB-KW"/>
</dbReference>
<dbReference type="AlphaFoldDB" id="A0AAE4BRE9"/>
<dbReference type="InterPro" id="IPR004329">
    <property type="entry name" value="CcmE"/>
</dbReference>
<evidence type="ECO:0000256" key="2">
    <source>
        <dbReference type="ARBA" id="ARBA00022617"/>
    </source>
</evidence>
<dbReference type="Gene3D" id="2.40.50.140">
    <property type="entry name" value="Nucleic acid-binding proteins"/>
    <property type="match status" value="1"/>
</dbReference>
<dbReference type="GO" id="GO:0005886">
    <property type="term" value="C:plasma membrane"/>
    <property type="evidence" value="ECO:0007669"/>
    <property type="project" value="InterPro"/>
</dbReference>
<protein>
    <submittedName>
        <fullName evidence="6">Cytochrome c-type biogenesis protein CcmE</fullName>
    </submittedName>
</protein>
<dbReference type="InterPro" id="IPR012340">
    <property type="entry name" value="NA-bd_OB-fold"/>
</dbReference>
<evidence type="ECO:0000313" key="7">
    <source>
        <dbReference type="Proteomes" id="UP001185092"/>
    </source>
</evidence>
<evidence type="ECO:0000313" key="6">
    <source>
        <dbReference type="EMBL" id="MDR6240144.1"/>
    </source>
</evidence>
<reference evidence="6" key="1">
    <citation type="submission" date="2023-07" db="EMBL/GenBank/DDBJ databases">
        <title>Genomic Encyclopedia of Type Strains, Phase IV (KMG-IV): sequencing the most valuable type-strain genomes for metagenomic binning, comparative biology and taxonomic classification.</title>
        <authorList>
            <person name="Goeker M."/>
        </authorList>
    </citation>
    <scope>NUCLEOTIDE SEQUENCE</scope>
    <source>
        <strain evidence="6">DSM 26174</strain>
    </source>
</reference>
<name>A0AAE4BRE9_9BACT</name>
<keyword evidence="2" id="KW-0408">Iron</keyword>
<organism evidence="6 7">
    <name type="scientific">Aureibacter tunicatorum</name>
    <dbReference type="NCBI Taxonomy" id="866807"/>
    <lineage>
        <taxon>Bacteria</taxon>
        <taxon>Pseudomonadati</taxon>
        <taxon>Bacteroidota</taxon>
        <taxon>Cytophagia</taxon>
        <taxon>Cytophagales</taxon>
        <taxon>Persicobacteraceae</taxon>
        <taxon>Aureibacter</taxon>
    </lineage>
</organism>
<sequence>MKKIHIFGIVVIAIAISLIVSTLGNTSSYVNFQRAKEVAEAGNNKEMHVVGQLKKNASGEVVGIKVNPDKVSFSFIMVDNDGEEQKVYYNEPMPTDFYRTEQVVVIGGFKGETFLANKILMKCPSKYQETTV</sequence>
<keyword evidence="2" id="KW-0479">Metal-binding</keyword>
<comment type="caution">
    <text evidence="6">The sequence shown here is derived from an EMBL/GenBank/DDBJ whole genome shotgun (WGS) entry which is preliminary data.</text>
</comment>
<feature type="transmembrane region" description="Helical" evidence="5">
    <location>
        <begin position="6"/>
        <end position="24"/>
    </location>
</feature>
<keyword evidence="3" id="KW-0201">Cytochrome c-type biogenesis</keyword>
<comment type="subcellular location">
    <subcellularLocation>
        <location evidence="1">Membrane</location>
    </subcellularLocation>
</comment>
<dbReference type="SUPFAM" id="SSF82093">
    <property type="entry name" value="Heme chaperone CcmE"/>
    <property type="match status" value="1"/>
</dbReference>
<dbReference type="Proteomes" id="UP001185092">
    <property type="component" value="Unassembled WGS sequence"/>
</dbReference>
<keyword evidence="7" id="KW-1185">Reference proteome</keyword>
<dbReference type="RefSeq" id="WP_309940014.1">
    <property type="nucleotide sequence ID" value="NZ_AP025305.1"/>
</dbReference>
<evidence type="ECO:0000256" key="1">
    <source>
        <dbReference type="ARBA" id="ARBA00004370"/>
    </source>
</evidence>
<gene>
    <name evidence="6" type="ORF">HNQ88_003210</name>
</gene>
<dbReference type="GO" id="GO:0020037">
    <property type="term" value="F:heme binding"/>
    <property type="evidence" value="ECO:0007669"/>
    <property type="project" value="InterPro"/>
</dbReference>
<accession>A0AAE4BRE9</accession>
<keyword evidence="4 5" id="KW-0472">Membrane</keyword>
<keyword evidence="2" id="KW-0349">Heme</keyword>
<dbReference type="GO" id="GO:0017003">
    <property type="term" value="P:protein-heme linkage"/>
    <property type="evidence" value="ECO:0007669"/>
    <property type="project" value="InterPro"/>
</dbReference>
<keyword evidence="5" id="KW-1133">Transmembrane helix</keyword>
<dbReference type="Pfam" id="PF03100">
    <property type="entry name" value="CcmE"/>
    <property type="match status" value="1"/>
</dbReference>
<evidence type="ECO:0000256" key="4">
    <source>
        <dbReference type="ARBA" id="ARBA00023136"/>
    </source>
</evidence>
<evidence type="ECO:0000256" key="5">
    <source>
        <dbReference type="SAM" id="Phobius"/>
    </source>
</evidence>
<dbReference type="InterPro" id="IPR036127">
    <property type="entry name" value="CcmE-like_sf"/>
</dbReference>
<proteinExistence type="predicted"/>
<evidence type="ECO:0000256" key="3">
    <source>
        <dbReference type="ARBA" id="ARBA00022748"/>
    </source>
</evidence>
<keyword evidence="5" id="KW-0812">Transmembrane</keyword>